<accession>A0A0R3QGC0</accession>
<name>A0A0R3QGC0_9BILA</name>
<feature type="signal peptide" evidence="1">
    <location>
        <begin position="1"/>
        <end position="24"/>
    </location>
</feature>
<keyword evidence="3" id="KW-1185">Reference proteome</keyword>
<evidence type="ECO:0000256" key="1">
    <source>
        <dbReference type="SAM" id="SignalP"/>
    </source>
</evidence>
<gene>
    <name evidence="2" type="ORF">BTMF_LOCUS4702</name>
</gene>
<reference evidence="2 3" key="2">
    <citation type="submission" date="2018-11" db="EMBL/GenBank/DDBJ databases">
        <authorList>
            <consortium name="Pathogen Informatics"/>
        </authorList>
    </citation>
    <scope>NUCLEOTIDE SEQUENCE [LARGE SCALE GENOMIC DNA]</scope>
</reference>
<evidence type="ECO:0000313" key="4">
    <source>
        <dbReference type="WBParaSite" id="BTMF_0000541901-mRNA-1"/>
    </source>
</evidence>
<feature type="chain" id="PRO_5043130607" evidence="1">
    <location>
        <begin position="25"/>
        <end position="206"/>
    </location>
</feature>
<organism evidence="4">
    <name type="scientific">Brugia timori</name>
    <dbReference type="NCBI Taxonomy" id="42155"/>
    <lineage>
        <taxon>Eukaryota</taxon>
        <taxon>Metazoa</taxon>
        <taxon>Ecdysozoa</taxon>
        <taxon>Nematoda</taxon>
        <taxon>Chromadorea</taxon>
        <taxon>Rhabditida</taxon>
        <taxon>Spirurina</taxon>
        <taxon>Spiruromorpha</taxon>
        <taxon>Filarioidea</taxon>
        <taxon>Onchocercidae</taxon>
        <taxon>Brugia</taxon>
    </lineage>
</organism>
<dbReference type="AlphaFoldDB" id="A0A0R3QGC0"/>
<reference evidence="4" key="1">
    <citation type="submission" date="2017-02" db="UniProtKB">
        <authorList>
            <consortium name="WormBaseParasite"/>
        </authorList>
    </citation>
    <scope>IDENTIFICATION</scope>
</reference>
<evidence type="ECO:0000313" key="2">
    <source>
        <dbReference type="EMBL" id="VDO17180.1"/>
    </source>
</evidence>
<protein>
    <submittedName>
        <fullName evidence="2 4">Uncharacterized protein</fullName>
    </submittedName>
</protein>
<dbReference type="EMBL" id="UZAG01004738">
    <property type="protein sequence ID" value="VDO17180.1"/>
    <property type="molecule type" value="Genomic_DNA"/>
</dbReference>
<dbReference type="WBParaSite" id="BTMF_0000541901-mRNA-1">
    <property type="protein sequence ID" value="BTMF_0000541901-mRNA-1"/>
    <property type="gene ID" value="BTMF_0000541901"/>
</dbReference>
<proteinExistence type="predicted"/>
<sequence>MGNIIWINLLLCIVLSSEVSTILAISHIAVTAHYPSYSSDEFTLSHSNDTSGQNQIFQFENNNSENFSEILDNFDLSLLDINMATDSNARENLHPVVDSTSGQSSVVEENCRSSEYFSDNFNILDHSDLNSILDPDNGIEWRNADEELPEISDNELHNKFLLDPKSFDSIKLRTVEHINNKESKTGTELVTEGNSQPAVVQDFFIR</sequence>
<keyword evidence="1" id="KW-0732">Signal</keyword>
<dbReference type="STRING" id="42155.A0A0R3QGC0"/>
<dbReference type="Proteomes" id="UP000280834">
    <property type="component" value="Unassembled WGS sequence"/>
</dbReference>
<evidence type="ECO:0000313" key="3">
    <source>
        <dbReference type="Proteomes" id="UP000280834"/>
    </source>
</evidence>